<evidence type="ECO:0000313" key="1">
    <source>
        <dbReference type="EMBL" id="GES78670.1"/>
    </source>
</evidence>
<reference evidence="1" key="1">
    <citation type="submission" date="2019-10" db="EMBL/GenBank/DDBJ databases">
        <title>Conservation and host-specific expression of non-tandemly repeated heterogenous ribosome RNA gene in arbuscular mycorrhizal fungi.</title>
        <authorList>
            <person name="Maeda T."/>
            <person name="Kobayashi Y."/>
            <person name="Nakagawa T."/>
            <person name="Ezawa T."/>
            <person name="Yamaguchi K."/>
            <person name="Bino T."/>
            <person name="Nishimoto Y."/>
            <person name="Shigenobu S."/>
            <person name="Kawaguchi M."/>
        </authorList>
    </citation>
    <scope>NUCLEOTIDE SEQUENCE</scope>
    <source>
        <strain evidence="1">HR1</strain>
    </source>
</reference>
<protein>
    <recommendedName>
        <fullName evidence="3">F-box domain-containing protein</fullName>
    </recommendedName>
</protein>
<accession>A0A8H3L2D3</accession>
<gene>
    <name evidence="1" type="ORF">RCL2_000598300</name>
</gene>
<dbReference type="AlphaFoldDB" id="A0A8H3L2D3"/>
<dbReference type="OrthoDB" id="2336599at2759"/>
<sequence>MPELNKDILFLIFEELQEDSRSLFSCLMINRLWCGTAVPTLWRDPWRYSINYYNKSSLYSIITFYLSDDIKEFLTGEGIQIPDQPVAFDYLSFCKSINVTVINNIISIGSPSTYNQFLLQKEFYDLIIRKCSELKHLNMISIKHQIFYFPEAKTRLESLCELKCDTSIDSSYFYGLARICQNIQRLTVINKVVKANHGIAKLIEAQRNLKYFEWEDDFEEEYFTEEDPYEKVLLALEKNAEILNHLRIFFLYVEDFEHTLPQKIFPKFHKLKTLILEDFIFLNQEQFKTLVYRDLEVLNIDHISLNAVSIMIENSGGQLREILLRYYDYLYEEHDFDEDSLILIRKIYEHCPSIERLSLAFSPSKQHFIEFENLLKVCQNLKSLLIIPYFREEKYEKVYEYGEELLKILIRSASTNLREIRFFDQFKFSLKILEEFFENWRGRSALTILTFDSIYGREDYVNLINKYKNDDGVIKDFRCELFRRYIYF</sequence>
<dbReference type="EMBL" id="BLAL01000040">
    <property type="protein sequence ID" value="GES78670.1"/>
    <property type="molecule type" value="Genomic_DNA"/>
</dbReference>
<dbReference type="SUPFAM" id="SSF52047">
    <property type="entry name" value="RNI-like"/>
    <property type="match status" value="1"/>
</dbReference>
<dbReference type="InterPro" id="IPR032675">
    <property type="entry name" value="LRR_dom_sf"/>
</dbReference>
<comment type="caution">
    <text evidence="1">The sequence shown here is derived from an EMBL/GenBank/DDBJ whole genome shotgun (WGS) entry which is preliminary data.</text>
</comment>
<evidence type="ECO:0000313" key="2">
    <source>
        <dbReference type="Proteomes" id="UP000615446"/>
    </source>
</evidence>
<organism evidence="1 2">
    <name type="scientific">Rhizophagus clarus</name>
    <dbReference type="NCBI Taxonomy" id="94130"/>
    <lineage>
        <taxon>Eukaryota</taxon>
        <taxon>Fungi</taxon>
        <taxon>Fungi incertae sedis</taxon>
        <taxon>Mucoromycota</taxon>
        <taxon>Glomeromycotina</taxon>
        <taxon>Glomeromycetes</taxon>
        <taxon>Glomerales</taxon>
        <taxon>Glomeraceae</taxon>
        <taxon>Rhizophagus</taxon>
    </lineage>
</organism>
<proteinExistence type="predicted"/>
<dbReference type="Proteomes" id="UP000615446">
    <property type="component" value="Unassembled WGS sequence"/>
</dbReference>
<evidence type="ECO:0008006" key="3">
    <source>
        <dbReference type="Google" id="ProtNLM"/>
    </source>
</evidence>
<name>A0A8H3L2D3_9GLOM</name>
<dbReference type="Gene3D" id="3.80.10.10">
    <property type="entry name" value="Ribonuclease Inhibitor"/>
    <property type="match status" value="1"/>
</dbReference>